<reference evidence="5" key="1">
    <citation type="journal article" date="2019" name="Int. J. Syst. Evol. Microbiol.">
        <title>The Global Catalogue of Microorganisms (GCM) 10K type strain sequencing project: providing services to taxonomists for standard genome sequencing and annotation.</title>
        <authorList>
            <consortium name="The Broad Institute Genomics Platform"/>
            <consortium name="The Broad Institute Genome Sequencing Center for Infectious Disease"/>
            <person name="Wu L."/>
            <person name="Ma J."/>
        </authorList>
    </citation>
    <scope>NUCLEOTIDE SEQUENCE [LARGE SCALE GENOMIC DNA]</scope>
    <source>
        <strain evidence="5">JCM 14309</strain>
    </source>
</reference>
<gene>
    <name evidence="4" type="ORF">GCM10010529_11150</name>
</gene>
<feature type="transmembrane region" description="Helical" evidence="2">
    <location>
        <begin position="81"/>
        <end position="99"/>
    </location>
</feature>
<feature type="transmembrane region" description="Helical" evidence="2">
    <location>
        <begin position="55"/>
        <end position="74"/>
    </location>
</feature>
<name>A0ABP6LXC8_9MICC</name>
<organism evidence="4 5">
    <name type="scientific">Nesterenkonia aethiopica</name>
    <dbReference type="NCBI Taxonomy" id="269144"/>
    <lineage>
        <taxon>Bacteria</taxon>
        <taxon>Bacillati</taxon>
        <taxon>Actinomycetota</taxon>
        <taxon>Actinomycetes</taxon>
        <taxon>Micrococcales</taxon>
        <taxon>Micrococcaceae</taxon>
        <taxon>Nesterenkonia</taxon>
    </lineage>
</organism>
<dbReference type="InterPro" id="IPR008335">
    <property type="entry name" value="Mopterin_OxRdtase_euk"/>
</dbReference>
<feature type="transmembrane region" description="Helical" evidence="2">
    <location>
        <begin position="169"/>
        <end position="188"/>
    </location>
</feature>
<dbReference type="InterPro" id="IPR036374">
    <property type="entry name" value="OxRdtase_Mopterin-bd_sf"/>
</dbReference>
<evidence type="ECO:0000313" key="4">
    <source>
        <dbReference type="EMBL" id="GAA3059225.1"/>
    </source>
</evidence>
<sequence>MLAAAVLLGVADVIARAFRPAASPLVALGSTVIEFAPPALQETAIAVLGPWNKPVLFLVMGLGGVVMAAGIGALGRRLPRVASTIFLAVAALLSAAVVRRPETAAADLIPSALAIVAGLAVLFGLWRLAGVGVAAGSGQGPARRRAESDAQWEGAAERDPVRRPASRRAFLAAASGTAALAVACFAVGRSIGAFGRQAGERLVELVLPRPARGASPVPAAASVDVAGVPPFITPNDDFYRIDTALVVPELEPGEWTLRITGMVEEEVSIDMSELLGLPLEEHHVTLTCVSNPVGGDLLGTATWLGYPVRELLARARPLPHADMVLSRSVDGFTASTPLEVLTDARASLLAVGMNGEPLPRQHGYPARLVVPGLYGYVSATKWVVELHVTRFDQDTAYWTDRGWDERGPVLVASRIDVPRPLATVPRDGAVVAGTAWAQHDGIAAVEVMVDDGDWQEAQLAAEVTADTWRQWRLSLDGLEPGRHAVTVRAVTASGTVQTGARRDPIPNAATGHHRIEFQVE</sequence>
<dbReference type="Gene3D" id="2.60.40.650">
    <property type="match status" value="1"/>
</dbReference>
<evidence type="ECO:0000313" key="5">
    <source>
        <dbReference type="Proteomes" id="UP001500236"/>
    </source>
</evidence>
<dbReference type="Gene3D" id="3.90.420.10">
    <property type="entry name" value="Oxidoreductase, molybdopterin-binding domain"/>
    <property type="match status" value="1"/>
</dbReference>
<dbReference type="PANTHER" id="PTHR19372">
    <property type="entry name" value="SULFITE REDUCTASE"/>
    <property type="match status" value="1"/>
</dbReference>
<keyword evidence="2" id="KW-0472">Membrane</keyword>
<feature type="domain" description="Oxidoreductase molybdopterin-binding" evidence="3">
    <location>
        <begin position="246"/>
        <end position="395"/>
    </location>
</feature>
<feature type="transmembrane region" description="Helical" evidence="2">
    <location>
        <begin position="111"/>
        <end position="135"/>
    </location>
</feature>
<dbReference type="PANTHER" id="PTHR19372:SF7">
    <property type="entry name" value="SULFITE OXIDASE, MITOCHONDRIAL"/>
    <property type="match status" value="1"/>
</dbReference>
<keyword evidence="2" id="KW-0812">Transmembrane</keyword>
<dbReference type="Pfam" id="PF00174">
    <property type="entry name" value="Oxidored_molyb"/>
    <property type="match status" value="1"/>
</dbReference>
<comment type="caution">
    <text evidence="4">The sequence shown here is derived from an EMBL/GenBank/DDBJ whole genome shotgun (WGS) entry which is preliminary data.</text>
</comment>
<protein>
    <submittedName>
        <fullName evidence="4">Molybdopterin-dependent oxidoreductase</fullName>
    </submittedName>
</protein>
<dbReference type="EMBL" id="BAAAVT010000006">
    <property type="protein sequence ID" value="GAA3059225.1"/>
    <property type="molecule type" value="Genomic_DNA"/>
</dbReference>
<dbReference type="InterPro" id="IPR014756">
    <property type="entry name" value="Ig_E-set"/>
</dbReference>
<dbReference type="InterPro" id="IPR000572">
    <property type="entry name" value="OxRdtase_Mopterin-bd_dom"/>
</dbReference>
<dbReference type="PRINTS" id="PR00407">
    <property type="entry name" value="EUMOPTERIN"/>
</dbReference>
<dbReference type="Proteomes" id="UP001500236">
    <property type="component" value="Unassembled WGS sequence"/>
</dbReference>
<accession>A0ABP6LXC8</accession>
<evidence type="ECO:0000256" key="1">
    <source>
        <dbReference type="SAM" id="MobiDB-lite"/>
    </source>
</evidence>
<dbReference type="SUPFAM" id="SSF56524">
    <property type="entry name" value="Oxidoreductase molybdopterin-binding domain"/>
    <property type="match status" value="1"/>
</dbReference>
<evidence type="ECO:0000256" key="2">
    <source>
        <dbReference type="SAM" id="Phobius"/>
    </source>
</evidence>
<keyword evidence="5" id="KW-1185">Reference proteome</keyword>
<feature type="region of interest" description="Disordered" evidence="1">
    <location>
        <begin position="134"/>
        <end position="160"/>
    </location>
</feature>
<proteinExistence type="predicted"/>
<dbReference type="SUPFAM" id="SSF81296">
    <property type="entry name" value="E set domains"/>
    <property type="match status" value="1"/>
</dbReference>
<keyword evidence="2" id="KW-1133">Transmembrane helix</keyword>
<evidence type="ECO:0000259" key="3">
    <source>
        <dbReference type="Pfam" id="PF00174"/>
    </source>
</evidence>